<dbReference type="PANTHER" id="PTHR12608">
    <property type="entry name" value="TRANSMEMBRANE PROTEIN HTP-1 RELATED"/>
    <property type="match status" value="1"/>
</dbReference>
<evidence type="ECO:0000256" key="4">
    <source>
        <dbReference type="ARBA" id="ARBA00022989"/>
    </source>
</evidence>
<dbReference type="Proteomes" id="UP000271678">
    <property type="component" value="Unassembled WGS sequence"/>
</dbReference>
<feature type="transmembrane region" description="Helical" evidence="6">
    <location>
        <begin position="36"/>
        <end position="56"/>
    </location>
</feature>
<sequence>MFDLGIIATVFVLAFVAELPDKSAVAGLVLGTRFPWPWVFTGIAAAFLTHVVIAVCAGELLHLLPGRLLEALVAILFLLGAWLIWREGAHPEDVDAAGEAEAESGGAASGRFDGAGFVKVASLGYGVIFVAEWGDLTQILTANLAAKYHDPVSVGIGATLGLWAVGLLAILGGRTLLRWLPITWITRVAAAVMVGLGALSAVSAARG</sequence>
<accession>A0A3M9MCL3</accession>
<keyword evidence="4 6" id="KW-1133">Transmembrane helix</keyword>
<dbReference type="EMBL" id="RJJQ01000005">
    <property type="protein sequence ID" value="RNI23299.1"/>
    <property type="molecule type" value="Genomic_DNA"/>
</dbReference>
<feature type="transmembrane region" description="Helical" evidence="6">
    <location>
        <begin position="184"/>
        <end position="205"/>
    </location>
</feature>
<dbReference type="GO" id="GO:0046873">
    <property type="term" value="F:metal ion transmembrane transporter activity"/>
    <property type="evidence" value="ECO:0007669"/>
    <property type="project" value="InterPro"/>
</dbReference>
<dbReference type="OrthoDB" id="5188730at2"/>
<evidence type="ECO:0000313" key="7">
    <source>
        <dbReference type="EMBL" id="RNI23299.1"/>
    </source>
</evidence>
<evidence type="ECO:0000256" key="2">
    <source>
        <dbReference type="ARBA" id="ARBA00009190"/>
    </source>
</evidence>
<dbReference type="Pfam" id="PF01169">
    <property type="entry name" value="GDT1"/>
    <property type="match status" value="2"/>
</dbReference>
<dbReference type="PANTHER" id="PTHR12608:SF1">
    <property type="entry name" value="TRANSMEMBRANE PROTEIN 165"/>
    <property type="match status" value="1"/>
</dbReference>
<dbReference type="GO" id="GO:0016020">
    <property type="term" value="C:membrane"/>
    <property type="evidence" value="ECO:0007669"/>
    <property type="project" value="UniProtKB-SubCell"/>
</dbReference>
<gene>
    <name evidence="7" type="ORF">EFY87_06845</name>
</gene>
<comment type="caution">
    <text evidence="7">The sequence shown here is derived from an EMBL/GenBank/DDBJ whole genome shotgun (WGS) entry which is preliminary data.</text>
</comment>
<feature type="transmembrane region" description="Helical" evidence="6">
    <location>
        <begin position="152"/>
        <end position="172"/>
    </location>
</feature>
<proteinExistence type="inferred from homology"/>
<evidence type="ECO:0000313" key="8">
    <source>
        <dbReference type="Proteomes" id="UP000271678"/>
    </source>
</evidence>
<evidence type="ECO:0000256" key="5">
    <source>
        <dbReference type="ARBA" id="ARBA00023136"/>
    </source>
</evidence>
<keyword evidence="3 6" id="KW-0812">Transmembrane</keyword>
<dbReference type="InterPro" id="IPR001727">
    <property type="entry name" value="GDT1-like"/>
</dbReference>
<comment type="caution">
    <text evidence="6">Lacks conserved residue(s) required for the propagation of feature annotation.</text>
</comment>
<comment type="subcellular location">
    <subcellularLocation>
        <location evidence="1 6">Membrane</location>
        <topology evidence="1 6">Multi-pass membrane protein</topology>
    </subcellularLocation>
</comment>
<protein>
    <recommendedName>
        <fullName evidence="6">GDT1 family protein</fullName>
    </recommendedName>
</protein>
<dbReference type="RefSeq" id="WP_123270883.1">
    <property type="nucleotide sequence ID" value="NZ_RJJQ01000005.1"/>
</dbReference>
<dbReference type="AlphaFoldDB" id="A0A3M9MCL3"/>
<feature type="transmembrane region" description="Helical" evidence="6">
    <location>
        <begin position="68"/>
        <end position="85"/>
    </location>
</feature>
<evidence type="ECO:0000256" key="1">
    <source>
        <dbReference type="ARBA" id="ARBA00004141"/>
    </source>
</evidence>
<name>A0A3M9MCL3_9MICO</name>
<keyword evidence="8" id="KW-1185">Reference proteome</keyword>
<reference evidence="7 8" key="1">
    <citation type="submission" date="2018-11" db="EMBL/GenBank/DDBJ databases">
        <title>Draft genome of Simplicispira Flexivirga sp. BO-16.</title>
        <authorList>
            <person name="Im W.T."/>
        </authorList>
    </citation>
    <scope>NUCLEOTIDE SEQUENCE [LARGE SCALE GENOMIC DNA]</scope>
    <source>
        <strain evidence="7 8">BO-16</strain>
    </source>
</reference>
<evidence type="ECO:0000256" key="3">
    <source>
        <dbReference type="ARBA" id="ARBA00022692"/>
    </source>
</evidence>
<keyword evidence="5 6" id="KW-0472">Membrane</keyword>
<organism evidence="7 8">
    <name type="scientific">Flexivirga caeni</name>
    <dbReference type="NCBI Taxonomy" id="2294115"/>
    <lineage>
        <taxon>Bacteria</taxon>
        <taxon>Bacillati</taxon>
        <taxon>Actinomycetota</taxon>
        <taxon>Actinomycetes</taxon>
        <taxon>Micrococcales</taxon>
        <taxon>Dermacoccaceae</taxon>
        <taxon>Flexivirga</taxon>
    </lineage>
</organism>
<evidence type="ECO:0000256" key="6">
    <source>
        <dbReference type="RuleBase" id="RU365102"/>
    </source>
</evidence>
<comment type="similarity">
    <text evidence="2 6">Belongs to the GDT1 family.</text>
</comment>